<feature type="transmembrane region" description="Helical" evidence="1">
    <location>
        <begin position="12"/>
        <end position="30"/>
    </location>
</feature>
<dbReference type="InterPro" id="IPR005133">
    <property type="entry name" value="PhaG_MnhG_YufB"/>
</dbReference>
<comment type="caution">
    <text evidence="2">The sequence shown here is derived from an EMBL/GenBank/DDBJ whole genome shotgun (WGS) entry which is preliminary data.</text>
</comment>
<accession>A0ABV3TT04</accession>
<reference evidence="2 3" key="1">
    <citation type="journal article" date="2011" name="Int. J. Syst. Evol. Microbiol.">
        <title>Zhongshania antarctica gen. nov., sp. nov. and Zhongshania guokunii sp. nov., gammaproteobacteria respectively isolated from coastal attached (fast) ice and surface seawater of the Antarctic.</title>
        <authorList>
            <person name="Li H.J."/>
            <person name="Zhang X.Y."/>
            <person name="Chen C.X."/>
            <person name="Zhang Y.J."/>
            <person name="Gao Z.M."/>
            <person name="Yu Y."/>
            <person name="Chen X.L."/>
            <person name="Chen B."/>
            <person name="Zhang Y.Z."/>
        </authorList>
    </citation>
    <scope>NUCLEOTIDE SEQUENCE [LARGE SCALE GENOMIC DNA]</scope>
    <source>
        <strain evidence="2 3">R06B22</strain>
    </source>
</reference>
<feature type="transmembrane region" description="Helical" evidence="1">
    <location>
        <begin position="68"/>
        <end position="87"/>
    </location>
</feature>
<protein>
    <submittedName>
        <fullName evidence="2">Monovalent cation/H(+) antiporter subunit G</fullName>
    </submittedName>
</protein>
<dbReference type="Pfam" id="PF03334">
    <property type="entry name" value="PhaG_MnhG_YufB"/>
    <property type="match status" value="1"/>
</dbReference>
<organism evidence="2 3">
    <name type="scientific">Zhongshania arctica</name>
    <dbReference type="NCBI Taxonomy" id="3238302"/>
    <lineage>
        <taxon>Bacteria</taxon>
        <taxon>Pseudomonadati</taxon>
        <taxon>Pseudomonadota</taxon>
        <taxon>Gammaproteobacteria</taxon>
        <taxon>Cellvibrionales</taxon>
        <taxon>Spongiibacteraceae</taxon>
        <taxon>Zhongshania</taxon>
    </lineage>
</organism>
<keyword evidence="3" id="KW-1185">Reference proteome</keyword>
<sequence>MTTFVDVLSGLMLLSGCFLIFTGALGVLRFPDTLSRMHAAGVSETMATVLILGGLMLLAGWSLVLLKLVMVLLFLLFTSPAASHALAKAIWTRQQRGDGQ</sequence>
<dbReference type="NCBIfam" id="TIGR01300">
    <property type="entry name" value="CPA3_mnhG_phaG"/>
    <property type="match status" value="1"/>
</dbReference>
<dbReference type="EMBL" id="JBFRYB010000001">
    <property type="protein sequence ID" value="MEX1664274.1"/>
    <property type="molecule type" value="Genomic_DNA"/>
</dbReference>
<evidence type="ECO:0000313" key="3">
    <source>
        <dbReference type="Proteomes" id="UP001557484"/>
    </source>
</evidence>
<evidence type="ECO:0000313" key="2">
    <source>
        <dbReference type="EMBL" id="MEX1664274.1"/>
    </source>
</evidence>
<keyword evidence="1" id="KW-0812">Transmembrane</keyword>
<proteinExistence type="predicted"/>
<keyword evidence="1" id="KW-1133">Transmembrane helix</keyword>
<dbReference type="Proteomes" id="UP001557484">
    <property type="component" value="Unassembled WGS sequence"/>
</dbReference>
<dbReference type="PANTHER" id="PTHR34703:SF1">
    <property type="entry name" value="ANTIPORTER SUBUNIT MNHG2-RELATED"/>
    <property type="match status" value="1"/>
</dbReference>
<gene>
    <name evidence="2" type="primary">mnhG</name>
    <name evidence="2" type="ORF">AB4875_02175</name>
</gene>
<dbReference type="PANTHER" id="PTHR34703">
    <property type="entry name" value="ANTIPORTER SUBUNIT MNHG2-RELATED"/>
    <property type="match status" value="1"/>
</dbReference>
<dbReference type="RefSeq" id="WP_368374398.1">
    <property type="nucleotide sequence ID" value="NZ_JBFRYB010000001.1"/>
</dbReference>
<evidence type="ECO:0000256" key="1">
    <source>
        <dbReference type="SAM" id="Phobius"/>
    </source>
</evidence>
<feature type="transmembrane region" description="Helical" evidence="1">
    <location>
        <begin position="42"/>
        <end position="62"/>
    </location>
</feature>
<keyword evidence="1" id="KW-0472">Membrane</keyword>
<name>A0ABV3TT04_9GAMM</name>